<feature type="region of interest" description="Disordered" evidence="1">
    <location>
        <begin position="55"/>
        <end position="75"/>
    </location>
</feature>
<feature type="non-terminal residue" evidence="2">
    <location>
        <position position="1"/>
    </location>
</feature>
<evidence type="ECO:0000256" key="1">
    <source>
        <dbReference type="SAM" id="MobiDB-lite"/>
    </source>
</evidence>
<proteinExistence type="predicted"/>
<dbReference type="AlphaFoldDB" id="A0A091MMB8"/>
<gene>
    <name evidence="2" type="ORF">N310_12179</name>
</gene>
<protein>
    <submittedName>
        <fullName evidence="2">Uncharacterized protein</fullName>
    </submittedName>
</protein>
<keyword evidence="3" id="KW-1185">Reference proteome</keyword>
<dbReference type="Proteomes" id="UP000053537">
    <property type="component" value="Unassembled WGS sequence"/>
</dbReference>
<organism evidence="2 3">
    <name type="scientific">Acanthisitta chloris</name>
    <name type="common">rifleman</name>
    <dbReference type="NCBI Taxonomy" id="57068"/>
    <lineage>
        <taxon>Eukaryota</taxon>
        <taxon>Metazoa</taxon>
        <taxon>Chordata</taxon>
        <taxon>Craniata</taxon>
        <taxon>Vertebrata</taxon>
        <taxon>Euteleostomi</taxon>
        <taxon>Archelosauria</taxon>
        <taxon>Archosauria</taxon>
        <taxon>Dinosauria</taxon>
        <taxon>Saurischia</taxon>
        <taxon>Theropoda</taxon>
        <taxon>Coelurosauria</taxon>
        <taxon>Aves</taxon>
        <taxon>Neognathae</taxon>
        <taxon>Neoaves</taxon>
        <taxon>Telluraves</taxon>
        <taxon>Australaves</taxon>
        <taxon>Passeriformes</taxon>
        <taxon>Acanthisittidae</taxon>
        <taxon>Acanthisitta</taxon>
    </lineage>
</organism>
<feature type="non-terminal residue" evidence="2">
    <location>
        <position position="156"/>
    </location>
</feature>
<name>A0A091MMB8_9PASS</name>
<dbReference type="EMBL" id="KK830347">
    <property type="protein sequence ID" value="KFP76046.1"/>
    <property type="molecule type" value="Genomic_DNA"/>
</dbReference>
<reference evidence="2 3" key="1">
    <citation type="submission" date="2014-04" db="EMBL/GenBank/DDBJ databases">
        <title>Genome evolution of avian class.</title>
        <authorList>
            <person name="Zhang G."/>
            <person name="Li C."/>
        </authorList>
    </citation>
    <scope>NUCLEOTIDE SEQUENCE [LARGE SCALE GENOMIC DNA]</scope>
    <source>
        <strain evidence="2">BGI_N310</strain>
    </source>
</reference>
<evidence type="ECO:0000313" key="2">
    <source>
        <dbReference type="EMBL" id="KFP76046.1"/>
    </source>
</evidence>
<sequence length="156" mass="17264">NTLLQQLTGKLVKRERPSNREANLEEWIPPSSSKKWKPTASLNLKMVSWATDLQLTPGHTGRNPISESTENSENHKNLIQKERLSPVDAARILTPLFAGVTKALFLNNTVTETCSHSDGKNLLSSGNYSGDILQGPSGWSPELFRQAQTPFSNKPK</sequence>
<accession>A0A091MMB8</accession>
<evidence type="ECO:0000313" key="3">
    <source>
        <dbReference type="Proteomes" id="UP000053537"/>
    </source>
</evidence>